<gene>
    <name evidence="3" type="ORF">ALC62_14605</name>
</gene>
<evidence type="ECO:0000256" key="1">
    <source>
        <dbReference type="SAM" id="MobiDB-lite"/>
    </source>
</evidence>
<dbReference type="PANTHER" id="PTHR33309:SF3">
    <property type="entry name" value="CCHC-TYPE DOMAIN-CONTAINING PROTEIN"/>
    <property type="match status" value="1"/>
</dbReference>
<sequence>MESKKVVYSNKKGSKSSTTRANKNRISKRRPLNRFSLEKDTENVSTSAKKLKMSEGEYEIQVDRSFGYRFINFIAVFSAISELVVCKKCGSNIKFNEACNRGLGFKIVVVCDKCEPSFINASPLINNHAYDINRRIIFAMRLLGIGLNGITKFCAFMDLPHPIFQSFYDTVVGAISVATTAVCEKSIKKAVAEEKKISLEQGQTTGLTVSGDGSWRKRGFSSLFGIAALIGWHTGKILDVLVKSKYCKACEFWNTKKDAVEYEEWSQLHNEECDINHEGSSGKIEVDAIVEMFSRSETLHGVKYCQYIGDGDSKTFKGIIDAQPYADITVSKKECIDHVQKRMGTRLRDLKKKTKGLGEKGKLTGKLIDELTIYYGLSIRRNCNSIEKMKKEIWATLYHKISTDEKPQHDYCPSGADSWCSWQKAKAFDNLEEYTHKTPLNKEVFNVIRPIYEDLSNDDLLNRCLGGFTQNNNESFNAVVWSLAPKTFASGQIILDIATDIAVCKFNDGFASIMAIMQVLNMTIGHNMYTFCIEADARRVKAAERAMSSYAKEARKLSRMSRKEEDEANFDVEGQLYGAGIAE</sequence>
<name>A0A151I913_9HYME</name>
<dbReference type="AlphaFoldDB" id="A0A151I913"/>
<protein>
    <recommendedName>
        <fullName evidence="2">Mutator-like transposase domain-containing protein</fullName>
    </recommendedName>
</protein>
<evidence type="ECO:0000313" key="4">
    <source>
        <dbReference type="Proteomes" id="UP000078542"/>
    </source>
</evidence>
<dbReference type="PANTHER" id="PTHR33309">
    <property type="entry name" value="KERATIN, ULTRA HIGH-SULFUR MATRIX PROTEIN-LIKE"/>
    <property type="match status" value="1"/>
</dbReference>
<dbReference type="EMBL" id="KQ978346">
    <property type="protein sequence ID" value="KYM94754.1"/>
    <property type="molecule type" value="Genomic_DNA"/>
</dbReference>
<organism evidence="3 4">
    <name type="scientific">Cyphomyrmex costatus</name>
    <dbReference type="NCBI Taxonomy" id="456900"/>
    <lineage>
        <taxon>Eukaryota</taxon>
        <taxon>Metazoa</taxon>
        <taxon>Ecdysozoa</taxon>
        <taxon>Arthropoda</taxon>
        <taxon>Hexapoda</taxon>
        <taxon>Insecta</taxon>
        <taxon>Pterygota</taxon>
        <taxon>Neoptera</taxon>
        <taxon>Endopterygota</taxon>
        <taxon>Hymenoptera</taxon>
        <taxon>Apocrita</taxon>
        <taxon>Aculeata</taxon>
        <taxon>Formicoidea</taxon>
        <taxon>Formicidae</taxon>
        <taxon>Myrmicinae</taxon>
        <taxon>Cyphomyrmex</taxon>
    </lineage>
</organism>
<evidence type="ECO:0000259" key="2">
    <source>
        <dbReference type="Pfam" id="PF20700"/>
    </source>
</evidence>
<feature type="domain" description="Mutator-like transposase" evidence="2">
    <location>
        <begin position="67"/>
        <end position="420"/>
    </location>
</feature>
<feature type="region of interest" description="Disordered" evidence="1">
    <location>
        <begin position="1"/>
        <end position="32"/>
    </location>
</feature>
<evidence type="ECO:0000313" key="3">
    <source>
        <dbReference type="EMBL" id="KYM94754.1"/>
    </source>
</evidence>
<reference evidence="3 4" key="1">
    <citation type="submission" date="2016-03" db="EMBL/GenBank/DDBJ databases">
        <title>Cyphomyrmex costatus WGS genome.</title>
        <authorList>
            <person name="Nygaard S."/>
            <person name="Hu H."/>
            <person name="Boomsma J."/>
            <person name="Zhang G."/>
        </authorList>
    </citation>
    <scope>NUCLEOTIDE SEQUENCE [LARGE SCALE GENOMIC DNA]</scope>
    <source>
        <strain evidence="3">MS0001</strain>
        <tissue evidence="3">Whole body</tissue>
    </source>
</reference>
<dbReference type="Pfam" id="PF20700">
    <property type="entry name" value="Mutator"/>
    <property type="match status" value="1"/>
</dbReference>
<dbReference type="Proteomes" id="UP000078542">
    <property type="component" value="Unassembled WGS sequence"/>
</dbReference>
<dbReference type="InterPro" id="IPR049012">
    <property type="entry name" value="Mutator_transp_dom"/>
</dbReference>
<accession>A0A151I913</accession>
<keyword evidence="4" id="KW-1185">Reference proteome</keyword>
<feature type="compositionally biased region" description="Basic residues" evidence="1">
    <location>
        <begin position="22"/>
        <end position="32"/>
    </location>
</feature>
<proteinExistence type="predicted"/>